<evidence type="ECO:0000313" key="3">
    <source>
        <dbReference type="Proteomes" id="UP001154282"/>
    </source>
</evidence>
<feature type="non-terminal residue" evidence="2">
    <location>
        <position position="1"/>
    </location>
</feature>
<dbReference type="EMBL" id="CAMGYJ010000007">
    <property type="protein sequence ID" value="CAI0451690.1"/>
    <property type="molecule type" value="Genomic_DNA"/>
</dbReference>
<feature type="region of interest" description="Disordered" evidence="1">
    <location>
        <begin position="129"/>
        <end position="155"/>
    </location>
</feature>
<dbReference type="AlphaFoldDB" id="A0AAV0MZG3"/>
<organism evidence="2 3">
    <name type="scientific">Linum tenue</name>
    <dbReference type="NCBI Taxonomy" id="586396"/>
    <lineage>
        <taxon>Eukaryota</taxon>
        <taxon>Viridiplantae</taxon>
        <taxon>Streptophyta</taxon>
        <taxon>Embryophyta</taxon>
        <taxon>Tracheophyta</taxon>
        <taxon>Spermatophyta</taxon>
        <taxon>Magnoliopsida</taxon>
        <taxon>eudicotyledons</taxon>
        <taxon>Gunneridae</taxon>
        <taxon>Pentapetalae</taxon>
        <taxon>rosids</taxon>
        <taxon>fabids</taxon>
        <taxon>Malpighiales</taxon>
        <taxon>Linaceae</taxon>
        <taxon>Linum</taxon>
    </lineage>
</organism>
<dbReference type="InterPro" id="IPR053288">
    <property type="entry name" value="TGD_Bridge_Protein"/>
</dbReference>
<gene>
    <name evidence="2" type="ORF">LITE_LOCUS30953</name>
</gene>
<proteinExistence type="predicted"/>
<evidence type="ECO:0000256" key="1">
    <source>
        <dbReference type="SAM" id="MobiDB-lite"/>
    </source>
</evidence>
<comment type="caution">
    <text evidence="2">The sequence shown here is derived from an EMBL/GenBank/DDBJ whole genome shotgun (WGS) entry which is preliminary data.</text>
</comment>
<reference evidence="2" key="1">
    <citation type="submission" date="2022-08" db="EMBL/GenBank/DDBJ databases">
        <authorList>
            <person name="Gutierrez-Valencia J."/>
        </authorList>
    </citation>
    <scope>NUCLEOTIDE SEQUENCE</scope>
</reference>
<sequence>NIIPVVYSSVVSSQFLQFSSRGLAGSELNKTSILNPNSEVKPPPCVPAPIKRDRINGAYQFRWRRRRICISYPNLQCLSCFFTGMPLNILGLGAGGGCGVGLGLGWGFGSAFGSHYRSSRLTFHGVEFGKKDEPSNSKSNANAPSSKQLQKHTSS</sequence>
<evidence type="ECO:0000313" key="2">
    <source>
        <dbReference type="EMBL" id="CAI0451690.1"/>
    </source>
</evidence>
<protein>
    <submittedName>
        <fullName evidence="2">Uncharacterized protein</fullName>
    </submittedName>
</protein>
<dbReference type="Proteomes" id="UP001154282">
    <property type="component" value="Unassembled WGS sequence"/>
</dbReference>
<accession>A0AAV0MZG3</accession>
<name>A0AAV0MZG3_9ROSI</name>
<dbReference type="PANTHER" id="PTHR34201:SF12">
    <property type="entry name" value="PROTEIN TRIGALACTOSYLDIACYLGLYCEROL 5, CHLOROPLASTIC"/>
    <property type="match status" value="1"/>
</dbReference>
<keyword evidence="3" id="KW-1185">Reference proteome</keyword>
<dbReference type="PANTHER" id="PTHR34201">
    <property type="entry name" value="GLYCINE-RICH PROTEIN"/>
    <property type="match status" value="1"/>
</dbReference>
<feature type="compositionally biased region" description="Low complexity" evidence="1">
    <location>
        <begin position="136"/>
        <end position="147"/>
    </location>
</feature>